<dbReference type="EMBL" id="SBII01000001">
    <property type="protein sequence ID" value="RWX03391.1"/>
    <property type="molecule type" value="Genomic_DNA"/>
</dbReference>
<name>A0A444HEL3_9FLAO</name>
<evidence type="ECO:0000256" key="1">
    <source>
        <dbReference type="SAM" id="Coils"/>
    </source>
</evidence>
<feature type="coiled-coil region" evidence="1">
    <location>
        <begin position="23"/>
        <end position="54"/>
    </location>
</feature>
<dbReference type="Pfam" id="PF11363">
    <property type="entry name" value="DUF3164"/>
    <property type="match status" value="1"/>
</dbReference>
<keyword evidence="3" id="KW-1185">Reference proteome</keyword>
<protein>
    <submittedName>
        <fullName evidence="2">DUF3164 family protein</fullName>
    </submittedName>
</protein>
<dbReference type="InterPro" id="IPR021505">
    <property type="entry name" value="Phage_B3_Orf6"/>
</dbReference>
<dbReference type="OrthoDB" id="670235at2"/>
<dbReference type="Proteomes" id="UP000287527">
    <property type="component" value="Unassembled WGS sequence"/>
</dbReference>
<evidence type="ECO:0000313" key="3">
    <source>
        <dbReference type="Proteomes" id="UP000287527"/>
    </source>
</evidence>
<gene>
    <name evidence="2" type="ORF">EPI11_00230</name>
</gene>
<keyword evidence="1" id="KW-0175">Coiled coil</keyword>
<reference evidence="2 3" key="1">
    <citation type="submission" date="2019-01" db="EMBL/GenBank/DDBJ databases">
        <title>Flavobacterium sp. nov.,isolated from freshwater.</title>
        <authorList>
            <person name="Zhang R."/>
            <person name="Du Z.-J."/>
        </authorList>
    </citation>
    <scope>NUCLEOTIDE SEQUENCE [LARGE SCALE GENOMIC DNA]</scope>
    <source>
        <strain evidence="2 3">1E403</strain>
    </source>
</reference>
<evidence type="ECO:0000313" key="2">
    <source>
        <dbReference type="EMBL" id="RWX03391.1"/>
    </source>
</evidence>
<sequence>MKMIITLKKSKTMEAINTDDLTIEQMEAALEKKRKALKQKQQAEKQAYENDTNEKVEAIITTAKTMFTELSEFKQYCHIEMDKKALSLAQYGGIRSNSKGGFTITNKAGDMRVTRRRDTEPVWDERATKAIELIKDFLSDTIKKRDMKLYEILMGFLERNEKGDLEYNRVMDLYKHEDKFDDERWKEGLRLIKESYGSHLKGYGYEFKIKDSEGKWQGVLLNFSSL</sequence>
<comment type="caution">
    <text evidence="2">The sequence shown here is derived from an EMBL/GenBank/DDBJ whole genome shotgun (WGS) entry which is preliminary data.</text>
</comment>
<proteinExistence type="predicted"/>
<organism evidence="2 3">
    <name type="scientific">Flavobacterium cerinum</name>
    <dbReference type="NCBI Taxonomy" id="2502784"/>
    <lineage>
        <taxon>Bacteria</taxon>
        <taxon>Pseudomonadati</taxon>
        <taxon>Bacteroidota</taxon>
        <taxon>Flavobacteriia</taxon>
        <taxon>Flavobacteriales</taxon>
        <taxon>Flavobacteriaceae</taxon>
        <taxon>Flavobacterium</taxon>
    </lineage>
</organism>
<dbReference type="AlphaFoldDB" id="A0A444HEL3"/>
<accession>A0A444HEL3</accession>